<dbReference type="RefSeq" id="XP_017023028.1">
    <property type="nucleotide sequence ID" value="XM_017167539.3"/>
</dbReference>
<dbReference type="OrthoDB" id="8036393at2759"/>
<evidence type="ECO:0000313" key="3">
    <source>
        <dbReference type="RefSeq" id="XP_017023028.1"/>
    </source>
</evidence>
<keyword evidence="1" id="KW-0175">Coiled coil</keyword>
<evidence type="ECO:0000256" key="1">
    <source>
        <dbReference type="SAM" id="Coils"/>
    </source>
</evidence>
<dbReference type="AlphaFoldDB" id="A0A6P4IKG3"/>
<keyword evidence="2" id="KW-1185">Reference proteome</keyword>
<protein>
    <submittedName>
        <fullName evidence="3">Augmin complex subunit wac</fullName>
    </submittedName>
</protein>
<sequence>MENLKLQEEIKELKALGDHYEKQLKLAGIELSDFSSEDMALLDKCVDLAVDSQVHALDLNYLRELHSTKKRDSIENKLIKAKKQIELRKVKSDIDEAARDVAVLERYMSAAEERLIPESEVVQKTNVMLATKQGFSDRQKNFNAPKDFNIEGIIDKVDSLDRR</sequence>
<proteinExistence type="predicted"/>
<evidence type="ECO:0000313" key="2">
    <source>
        <dbReference type="Proteomes" id="UP001652661"/>
    </source>
</evidence>
<name>A0A6P4IKG3_DROKI</name>
<organism evidence="2 3">
    <name type="scientific">Drosophila kikkawai</name>
    <name type="common">Fruit fly</name>
    <dbReference type="NCBI Taxonomy" id="30033"/>
    <lineage>
        <taxon>Eukaryota</taxon>
        <taxon>Metazoa</taxon>
        <taxon>Ecdysozoa</taxon>
        <taxon>Arthropoda</taxon>
        <taxon>Hexapoda</taxon>
        <taxon>Insecta</taxon>
        <taxon>Pterygota</taxon>
        <taxon>Neoptera</taxon>
        <taxon>Endopterygota</taxon>
        <taxon>Diptera</taxon>
        <taxon>Brachycera</taxon>
        <taxon>Muscomorpha</taxon>
        <taxon>Ephydroidea</taxon>
        <taxon>Drosophilidae</taxon>
        <taxon>Drosophila</taxon>
        <taxon>Sophophora</taxon>
    </lineage>
</organism>
<gene>
    <name evidence="3" type="primary">wac</name>
</gene>
<dbReference type="Proteomes" id="UP001652661">
    <property type="component" value="Chromosome X"/>
</dbReference>
<reference evidence="3" key="1">
    <citation type="submission" date="2025-08" db="UniProtKB">
        <authorList>
            <consortium name="RefSeq"/>
        </authorList>
    </citation>
    <scope>IDENTIFICATION</scope>
    <source>
        <strain evidence="3">14028-0561.14</strain>
        <tissue evidence="3">Whole fly</tissue>
    </source>
</reference>
<accession>A0A6P4IKG3</accession>
<feature type="coiled-coil region" evidence="1">
    <location>
        <begin position="80"/>
        <end position="114"/>
    </location>
</feature>